<keyword evidence="3" id="KW-0732">Signal</keyword>
<evidence type="ECO:0000256" key="1">
    <source>
        <dbReference type="ARBA" id="ARBA00022723"/>
    </source>
</evidence>
<dbReference type="PANTHER" id="PTHR11709">
    <property type="entry name" value="MULTI-COPPER OXIDASE"/>
    <property type="match status" value="1"/>
</dbReference>
<dbReference type="InterPro" id="IPR045087">
    <property type="entry name" value="Cu-oxidase_fam"/>
</dbReference>
<dbReference type="InterPro" id="IPR011707">
    <property type="entry name" value="Cu-oxidase-like_N"/>
</dbReference>
<dbReference type="InterPro" id="IPR002355">
    <property type="entry name" value="Cu_oxidase_Cu_BS"/>
</dbReference>
<dbReference type="Pfam" id="PF00394">
    <property type="entry name" value="Cu-oxidase"/>
    <property type="match status" value="1"/>
</dbReference>
<keyword evidence="2" id="KW-0560">Oxidoreductase</keyword>
<feature type="signal peptide" evidence="3">
    <location>
        <begin position="1"/>
        <end position="22"/>
    </location>
</feature>
<feature type="domain" description="Plastocyanin-like" evidence="6">
    <location>
        <begin position="94"/>
        <end position="203"/>
    </location>
</feature>
<proteinExistence type="predicted"/>
<evidence type="ECO:0000256" key="2">
    <source>
        <dbReference type="ARBA" id="ARBA00023002"/>
    </source>
</evidence>
<keyword evidence="1" id="KW-0479">Metal-binding</keyword>
<dbReference type="SUPFAM" id="SSF49503">
    <property type="entry name" value="Cupredoxins"/>
    <property type="match status" value="3"/>
</dbReference>
<organism evidence="7 8">
    <name type="scientific">Mesorhizobium dulcispinae</name>
    <dbReference type="NCBI Taxonomy" id="3072316"/>
    <lineage>
        <taxon>Bacteria</taxon>
        <taxon>Pseudomonadati</taxon>
        <taxon>Pseudomonadota</taxon>
        <taxon>Alphaproteobacteria</taxon>
        <taxon>Hyphomicrobiales</taxon>
        <taxon>Phyllobacteriaceae</taxon>
        <taxon>Mesorhizobium</taxon>
    </lineage>
</organism>
<dbReference type="InterPro" id="IPR001117">
    <property type="entry name" value="Cu-oxidase_2nd"/>
</dbReference>
<dbReference type="EMBL" id="JAVIIZ010000003">
    <property type="protein sequence ID" value="MDX8472052.1"/>
    <property type="molecule type" value="Genomic_DNA"/>
</dbReference>
<evidence type="ECO:0000256" key="3">
    <source>
        <dbReference type="SAM" id="SignalP"/>
    </source>
</evidence>
<comment type="caution">
    <text evidence="7">The sequence shown here is derived from an EMBL/GenBank/DDBJ whole genome shotgun (WGS) entry which is preliminary data.</text>
</comment>
<feature type="domain" description="Plastocyanin-like" evidence="4">
    <location>
        <begin position="236"/>
        <end position="320"/>
    </location>
</feature>
<keyword evidence="8" id="KW-1185">Reference proteome</keyword>
<dbReference type="InterPro" id="IPR011706">
    <property type="entry name" value="Cu-oxidase_C"/>
</dbReference>
<evidence type="ECO:0000259" key="4">
    <source>
        <dbReference type="Pfam" id="PF00394"/>
    </source>
</evidence>
<evidence type="ECO:0000259" key="5">
    <source>
        <dbReference type="Pfam" id="PF07731"/>
    </source>
</evidence>
<protein>
    <submittedName>
        <fullName evidence="7">Multicopper oxidase family protein</fullName>
    </submittedName>
</protein>
<dbReference type="InterPro" id="IPR008972">
    <property type="entry name" value="Cupredoxin"/>
</dbReference>
<dbReference type="Proteomes" id="UP001271780">
    <property type="component" value="Unassembled WGS sequence"/>
</dbReference>
<dbReference type="PANTHER" id="PTHR11709:SF2">
    <property type="entry name" value="MULTICOPPER OXIDASE LPR1"/>
    <property type="match status" value="1"/>
</dbReference>
<evidence type="ECO:0000313" key="8">
    <source>
        <dbReference type="Proteomes" id="UP001271780"/>
    </source>
</evidence>
<accession>A0ABU4XB81</accession>
<dbReference type="Gene3D" id="2.60.40.420">
    <property type="entry name" value="Cupredoxins - blue copper proteins"/>
    <property type="match status" value="3"/>
</dbReference>
<evidence type="ECO:0000313" key="7">
    <source>
        <dbReference type="EMBL" id="MDX8472052.1"/>
    </source>
</evidence>
<dbReference type="Pfam" id="PF07732">
    <property type="entry name" value="Cu-oxidase_3"/>
    <property type="match status" value="1"/>
</dbReference>
<name>A0ABU4XB81_9HYPH</name>
<evidence type="ECO:0000259" key="6">
    <source>
        <dbReference type="Pfam" id="PF07732"/>
    </source>
</evidence>
<feature type="domain" description="Plastocyanin-like" evidence="5">
    <location>
        <begin position="391"/>
        <end position="507"/>
    </location>
</feature>
<dbReference type="Pfam" id="PF07731">
    <property type="entry name" value="Cu-oxidase_2"/>
    <property type="match status" value="1"/>
</dbReference>
<sequence length="508" mass="54708">MHRRGFLAAGLAAVLASPRALAQMKMDGMSNMDSMPGMDMDGHAGHDMGAMGQGPAALPEGEALRELPLLANEAGQTGLFKARLTAGPATARFVADKDTPILAYNGTSPGPLIEAHEGDRVEITFANRIEGEPSTIHWHGMPVPADQDGNPMDPVAAGADRAYAFELPEGSAGSYWYHPHPHGKTAEQVYRGLAGAFVVKAKADPVPAKYGDTVLMFTDLRLAADGSMPANTMNDVMNGRVGDHVLVNGQKNPRLAVAMGAKRRLRLYNATNARFLRLAFANAAMTVIGSDGGLLEAPVAVDEILLSPAERVELVVAFDKPGAATLTTLDYDRGWMGPGRPADAGLTLLTVDVSDTPAEAMPPLPERLRPIAPLGAPTVSRRLVFTETMAMNATGMEMGFLINGKAFDMGRVDFVAKAGQTELWEIVNHADMDHPFHLHGTQFQVIEHERDGKISKPPYLAWKDTVNVARGETVRLITRQERPGPRMYHCHILEHEQLGMMGIVDVKV</sequence>
<dbReference type="RefSeq" id="WP_320316329.1">
    <property type="nucleotide sequence ID" value="NZ_JAVIIX010000004.1"/>
</dbReference>
<dbReference type="PROSITE" id="PS00080">
    <property type="entry name" value="MULTICOPPER_OXIDASE2"/>
    <property type="match status" value="1"/>
</dbReference>
<gene>
    <name evidence="7" type="ORF">RFM27_08215</name>
</gene>
<feature type="chain" id="PRO_5045805829" evidence="3">
    <location>
        <begin position="23"/>
        <end position="508"/>
    </location>
</feature>
<dbReference type="CDD" id="cd13881">
    <property type="entry name" value="CuRO_2_McoC_like"/>
    <property type="match status" value="1"/>
</dbReference>
<dbReference type="CDD" id="cd13902">
    <property type="entry name" value="CuRO_3_McoC_like"/>
    <property type="match status" value="1"/>
</dbReference>
<reference evidence="7 8" key="1">
    <citation type="submission" date="2023-08" db="EMBL/GenBank/DDBJ databases">
        <title>Implementing the SeqCode for naming new Mesorhizobium species isolated from Vachellia karroo root nodules.</title>
        <authorList>
            <person name="Van Lill M."/>
        </authorList>
    </citation>
    <scope>NUCLEOTIDE SEQUENCE [LARGE SCALE GENOMIC DNA]</scope>
    <source>
        <strain evidence="7 8">VK23A</strain>
    </source>
</reference>